<proteinExistence type="predicted"/>
<dbReference type="AlphaFoldDB" id="A0A6G1DE58"/>
<sequence>MQSVPPPLPWLALRDGTFLNIATGVIHPMTLPDDACCHGSLDNWLFLMKSDGGCSLMNPFSRAKLKLPKLATYNAASRFKPLLYKLVVPLPLDSSPDSLVTVLSMDEGDGREEIPLSPPWPDLQPELLGLVLLRLPSHADRVRLRAVCRPWRSSASLLQLPPQLPWLVLRDGAFLTLADGAVHRLSVPGDVGHLVSTGSDLLLLSHDDGMLSLMNPSSSTTAPLPDLSGALREEIELKYLAQRPVSPVNQAVVSDHLTAFLISGGKVIITTEEPHAVAEWSPACS</sequence>
<comment type="caution">
    <text evidence="2">The sequence shown here is derived from an EMBL/GenBank/DDBJ whole genome shotgun (WGS) entry which is preliminary data.</text>
</comment>
<feature type="domain" description="KIB1-4 beta-propeller" evidence="1">
    <location>
        <begin position="18"/>
        <end position="105"/>
    </location>
</feature>
<evidence type="ECO:0000313" key="3">
    <source>
        <dbReference type="Proteomes" id="UP000479710"/>
    </source>
</evidence>
<organism evidence="2 3">
    <name type="scientific">Oryza meyeriana var. granulata</name>
    <dbReference type="NCBI Taxonomy" id="110450"/>
    <lineage>
        <taxon>Eukaryota</taxon>
        <taxon>Viridiplantae</taxon>
        <taxon>Streptophyta</taxon>
        <taxon>Embryophyta</taxon>
        <taxon>Tracheophyta</taxon>
        <taxon>Spermatophyta</taxon>
        <taxon>Magnoliopsida</taxon>
        <taxon>Liliopsida</taxon>
        <taxon>Poales</taxon>
        <taxon>Poaceae</taxon>
        <taxon>BOP clade</taxon>
        <taxon>Oryzoideae</taxon>
        <taxon>Oryzeae</taxon>
        <taxon>Oryzinae</taxon>
        <taxon>Oryza</taxon>
        <taxon>Oryza meyeriana</taxon>
    </lineage>
</organism>
<reference evidence="2 3" key="1">
    <citation type="submission" date="2019-11" db="EMBL/GenBank/DDBJ databases">
        <title>Whole genome sequence of Oryza granulata.</title>
        <authorList>
            <person name="Li W."/>
        </authorList>
    </citation>
    <scope>NUCLEOTIDE SEQUENCE [LARGE SCALE GENOMIC DNA]</scope>
    <source>
        <strain evidence="3">cv. Menghai</strain>
        <tissue evidence="2">Leaf</tissue>
    </source>
</reference>
<keyword evidence="3" id="KW-1185">Reference proteome</keyword>
<dbReference type="Proteomes" id="UP000479710">
    <property type="component" value="Unassembled WGS sequence"/>
</dbReference>
<dbReference type="OrthoDB" id="683580at2759"/>
<dbReference type="SUPFAM" id="SSF81383">
    <property type="entry name" value="F-box domain"/>
    <property type="match status" value="1"/>
</dbReference>
<dbReference type="PANTHER" id="PTHR33110">
    <property type="entry name" value="F-BOX/KELCH-REPEAT PROTEIN-RELATED"/>
    <property type="match status" value="1"/>
</dbReference>
<dbReference type="InterPro" id="IPR005174">
    <property type="entry name" value="KIB1-4_b-propeller"/>
</dbReference>
<dbReference type="EMBL" id="SPHZ02000006">
    <property type="protein sequence ID" value="KAF0910787.1"/>
    <property type="molecule type" value="Genomic_DNA"/>
</dbReference>
<evidence type="ECO:0000259" key="1">
    <source>
        <dbReference type="Pfam" id="PF03478"/>
    </source>
</evidence>
<gene>
    <name evidence="2" type="ORF">E2562_004760</name>
</gene>
<dbReference type="PANTHER" id="PTHR33110:SF78">
    <property type="entry name" value="OS06G0148900 PROTEIN"/>
    <property type="match status" value="1"/>
</dbReference>
<dbReference type="Pfam" id="PF03478">
    <property type="entry name" value="Beta-prop_KIB1-4"/>
    <property type="match status" value="1"/>
</dbReference>
<protein>
    <recommendedName>
        <fullName evidence="1">KIB1-4 beta-propeller domain-containing protein</fullName>
    </recommendedName>
</protein>
<name>A0A6G1DE58_9ORYZ</name>
<dbReference type="InterPro" id="IPR036047">
    <property type="entry name" value="F-box-like_dom_sf"/>
</dbReference>
<evidence type="ECO:0000313" key="2">
    <source>
        <dbReference type="EMBL" id="KAF0910787.1"/>
    </source>
</evidence>
<accession>A0A6G1DE58</accession>
<dbReference type="Gene3D" id="1.20.1280.50">
    <property type="match status" value="1"/>
</dbReference>